<dbReference type="InterPro" id="IPR051201">
    <property type="entry name" value="Chloro_Bact_Ser_Proteases"/>
</dbReference>
<keyword evidence="2" id="KW-0645">Protease</keyword>
<evidence type="ECO:0000259" key="5">
    <source>
        <dbReference type="PROSITE" id="PS50106"/>
    </source>
</evidence>
<dbReference type="SMART" id="SM00228">
    <property type="entry name" value="PDZ"/>
    <property type="match status" value="1"/>
</dbReference>
<organism evidence="6 7">
    <name type="scientific">Nannocystis exedens</name>
    <dbReference type="NCBI Taxonomy" id="54"/>
    <lineage>
        <taxon>Bacteria</taxon>
        <taxon>Pseudomonadati</taxon>
        <taxon>Myxococcota</taxon>
        <taxon>Polyangia</taxon>
        <taxon>Nannocystales</taxon>
        <taxon>Nannocystaceae</taxon>
        <taxon>Nannocystis</taxon>
    </lineage>
</organism>
<dbReference type="EMBL" id="FOMX01000007">
    <property type="protein sequence ID" value="SFE01398.1"/>
    <property type="molecule type" value="Genomic_DNA"/>
</dbReference>
<comment type="similarity">
    <text evidence="1">Belongs to the peptidase S1C family.</text>
</comment>
<keyword evidence="7" id="KW-1185">Reference proteome</keyword>
<dbReference type="STRING" id="54.SAMN02745121_02681"/>
<gene>
    <name evidence="6" type="ORF">SAMN02745121_02681</name>
</gene>
<dbReference type="PROSITE" id="PS50106">
    <property type="entry name" value="PDZ"/>
    <property type="match status" value="1"/>
</dbReference>
<accession>A0A1I1X450</accession>
<dbReference type="InterPro" id="IPR001940">
    <property type="entry name" value="Peptidase_S1C"/>
</dbReference>
<evidence type="ECO:0000256" key="3">
    <source>
        <dbReference type="ARBA" id="ARBA00022801"/>
    </source>
</evidence>
<reference evidence="7" key="1">
    <citation type="submission" date="2016-10" db="EMBL/GenBank/DDBJ databases">
        <authorList>
            <person name="Varghese N."/>
            <person name="Submissions S."/>
        </authorList>
    </citation>
    <scope>NUCLEOTIDE SEQUENCE [LARGE SCALE GENOMIC DNA]</scope>
    <source>
        <strain evidence="7">ATCC 25963</strain>
    </source>
</reference>
<dbReference type="SUPFAM" id="SSF50156">
    <property type="entry name" value="PDZ domain-like"/>
    <property type="match status" value="1"/>
</dbReference>
<dbReference type="GO" id="GO:0004252">
    <property type="term" value="F:serine-type endopeptidase activity"/>
    <property type="evidence" value="ECO:0007669"/>
    <property type="project" value="InterPro"/>
</dbReference>
<name>A0A1I1X450_9BACT</name>
<keyword evidence="4" id="KW-0732">Signal</keyword>
<dbReference type="Gene3D" id="2.40.10.10">
    <property type="entry name" value="Trypsin-like serine proteases"/>
    <property type="match status" value="2"/>
</dbReference>
<keyword evidence="3" id="KW-0378">Hydrolase</keyword>
<dbReference type="InterPro" id="IPR001478">
    <property type="entry name" value="PDZ"/>
</dbReference>
<sequence>MAASRRTLLSSSLVLLGCLTVLPGMTECQTAAPPSPQAETVAVSAPAPREIAPDVGAHGTLTGLAAAPAPSQPHATPEVKAPSPAARLEAEQNVIDVFRAAAPATVFVTQKRLVRDYSMRALEVPAGSGTGFVWDTQGHVVTNYHVVDAGRARGTYSVTLYSQKTYDAQLLGGDPNKDIAVLKLINCDEPLTPIRVLPQGGPLEVGQTAIAIGNPFGLDHTLTTGVVSAIGREVQGYGGVTIRDMIQTDASINPGNSGGPLLDSGAHLIGMNTMIFSKTGSSAGIGFAVPVATVRRVVPQIIDKGRVEHPGLGIEPLPDAYAARVGVKGVVITRTVAGGPAAKAGIRGLSQDRTGEILLGDIIVGINEHKVRNYDDLYNALDRYKVGDEVEVKLVRDGVPTSVRLNLIDLP</sequence>
<protein>
    <submittedName>
        <fullName evidence="6">DegP2 peptidase. Serine peptidase. MEROPS family S01B</fullName>
    </submittedName>
</protein>
<proteinExistence type="inferred from homology"/>
<dbReference type="InterPro" id="IPR009003">
    <property type="entry name" value="Peptidase_S1_PA"/>
</dbReference>
<evidence type="ECO:0000256" key="4">
    <source>
        <dbReference type="SAM" id="SignalP"/>
    </source>
</evidence>
<feature type="domain" description="PDZ" evidence="5">
    <location>
        <begin position="311"/>
        <end position="398"/>
    </location>
</feature>
<dbReference type="Pfam" id="PF13180">
    <property type="entry name" value="PDZ_2"/>
    <property type="match status" value="1"/>
</dbReference>
<dbReference type="Proteomes" id="UP000199400">
    <property type="component" value="Unassembled WGS sequence"/>
</dbReference>
<dbReference type="Pfam" id="PF13365">
    <property type="entry name" value="Trypsin_2"/>
    <property type="match status" value="1"/>
</dbReference>
<dbReference type="InterPro" id="IPR043504">
    <property type="entry name" value="Peptidase_S1_PA_chymotrypsin"/>
</dbReference>
<evidence type="ECO:0000256" key="2">
    <source>
        <dbReference type="ARBA" id="ARBA00022670"/>
    </source>
</evidence>
<dbReference type="PANTHER" id="PTHR43343">
    <property type="entry name" value="PEPTIDASE S12"/>
    <property type="match status" value="1"/>
</dbReference>
<evidence type="ECO:0000313" key="6">
    <source>
        <dbReference type="EMBL" id="SFE01398.1"/>
    </source>
</evidence>
<dbReference type="GO" id="GO:0006508">
    <property type="term" value="P:proteolysis"/>
    <property type="evidence" value="ECO:0007669"/>
    <property type="project" value="UniProtKB-KW"/>
</dbReference>
<dbReference type="PRINTS" id="PR00834">
    <property type="entry name" value="PROTEASES2C"/>
</dbReference>
<feature type="signal peptide" evidence="4">
    <location>
        <begin position="1"/>
        <end position="26"/>
    </location>
</feature>
<dbReference type="PROSITE" id="PS51257">
    <property type="entry name" value="PROKAR_LIPOPROTEIN"/>
    <property type="match status" value="1"/>
</dbReference>
<dbReference type="RefSeq" id="WP_245913757.1">
    <property type="nucleotide sequence ID" value="NZ_FOMX01000007.1"/>
</dbReference>
<dbReference type="InterPro" id="IPR036034">
    <property type="entry name" value="PDZ_sf"/>
</dbReference>
<feature type="chain" id="PRO_5011715830" evidence="4">
    <location>
        <begin position="27"/>
        <end position="411"/>
    </location>
</feature>
<evidence type="ECO:0000256" key="1">
    <source>
        <dbReference type="ARBA" id="ARBA00010541"/>
    </source>
</evidence>
<evidence type="ECO:0000313" key="7">
    <source>
        <dbReference type="Proteomes" id="UP000199400"/>
    </source>
</evidence>
<dbReference type="SUPFAM" id="SSF50494">
    <property type="entry name" value="Trypsin-like serine proteases"/>
    <property type="match status" value="1"/>
</dbReference>
<dbReference type="AlphaFoldDB" id="A0A1I1X450"/>
<dbReference type="Gene3D" id="2.30.42.10">
    <property type="match status" value="1"/>
</dbReference>
<dbReference type="PANTHER" id="PTHR43343:SF3">
    <property type="entry name" value="PROTEASE DO-LIKE 8, CHLOROPLASTIC"/>
    <property type="match status" value="1"/>
</dbReference>